<dbReference type="EMBL" id="HBUE01006422">
    <property type="protein sequence ID" value="CAG6446193.1"/>
    <property type="molecule type" value="Transcribed_RNA"/>
</dbReference>
<sequence>MITNKSTPMRLPSDGGASHRCGPVPASSAPLRPPIGAPRRWPRPKATSTPSPSTTTTARPRAATIRTRTLLGRRPSSLHRLRRRLAAVRRGSLPGALRSRSYWRILQGCTRFRSF</sequence>
<feature type="compositionally biased region" description="Low complexity" evidence="1">
    <location>
        <begin position="44"/>
        <end position="60"/>
    </location>
</feature>
<accession>A0A8D8A0C4</accession>
<organism evidence="2">
    <name type="scientific">Culex pipiens</name>
    <name type="common">House mosquito</name>
    <dbReference type="NCBI Taxonomy" id="7175"/>
    <lineage>
        <taxon>Eukaryota</taxon>
        <taxon>Metazoa</taxon>
        <taxon>Ecdysozoa</taxon>
        <taxon>Arthropoda</taxon>
        <taxon>Hexapoda</taxon>
        <taxon>Insecta</taxon>
        <taxon>Pterygota</taxon>
        <taxon>Neoptera</taxon>
        <taxon>Endopterygota</taxon>
        <taxon>Diptera</taxon>
        <taxon>Nematocera</taxon>
        <taxon>Culicoidea</taxon>
        <taxon>Culicidae</taxon>
        <taxon>Culicinae</taxon>
        <taxon>Culicini</taxon>
        <taxon>Culex</taxon>
        <taxon>Culex</taxon>
    </lineage>
</organism>
<protein>
    <submittedName>
        <fullName evidence="2">(northern house mosquito) hypothetical protein</fullName>
    </submittedName>
</protein>
<dbReference type="AlphaFoldDB" id="A0A8D8A0C4"/>
<feature type="region of interest" description="Disordered" evidence="1">
    <location>
        <begin position="1"/>
        <end position="60"/>
    </location>
</feature>
<dbReference type="EMBL" id="HBUE01006421">
    <property type="protein sequence ID" value="CAG6446191.1"/>
    <property type="molecule type" value="Transcribed_RNA"/>
</dbReference>
<proteinExistence type="predicted"/>
<reference evidence="2" key="1">
    <citation type="submission" date="2021-05" db="EMBL/GenBank/DDBJ databases">
        <authorList>
            <person name="Alioto T."/>
            <person name="Alioto T."/>
            <person name="Gomez Garrido J."/>
        </authorList>
    </citation>
    <scope>NUCLEOTIDE SEQUENCE</scope>
</reference>
<evidence type="ECO:0000256" key="1">
    <source>
        <dbReference type="SAM" id="MobiDB-lite"/>
    </source>
</evidence>
<evidence type="ECO:0000313" key="2">
    <source>
        <dbReference type="EMBL" id="CAG6446193.1"/>
    </source>
</evidence>
<name>A0A8D8A0C4_CULPI</name>